<evidence type="ECO:0000256" key="1">
    <source>
        <dbReference type="SAM" id="Phobius"/>
    </source>
</evidence>
<feature type="transmembrane region" description="Helical" evidence="1">
    <location>
        <begin position="95"/>
        <end position="121"/>
    </location>
</feature>
<gene>
    <name evidence="2" type="ORF">ACFSW8_05305</name>
</gene>
<feature type="transmembrane region" description="Helical" evidence="1">
    <location>
        <begin position="53"/>
        <end position="75"/>
    </location>
</feature>
<keyword evidence="1" id="KW-0812">Transmembrane</keyword>
<feature type="transmembrane region" description="Helical" evidence="1">
    <location>
        <begin position="20"/>
        <end position="41"/>
    </location>
</feature>
<keyword evidence="1" id="KW-0472">Membrane</keyword>
<evidence type="ECO:0000313" key="3">
    <source>
        <dbReference type="Proteomes" id="UP001597389"/>
    </source>
</evidence>
<comment type="caution">
    <text evidence="2">The sequence shown here is derived from an EMBL/GenBank/DDBJ whole genome shotgun (WGS) entry which is preliminary data.</text>
</comment>
<dbReference type="Proteomes" id="UP001597389">
    <property type="component" value="Unassembled WGS sequence"/>
</dbReference>
<keyword evidence="3" id="KW-1185">Reference proteome</keyword>
<protein>
    <submittedName>
        <fullName evidence="2">Uncharacterized protein</fullName>
    </submittedName>
</protein>
<proteinExistence type="predicted"/>
<dbReference type="RefSeq" id="WP_377177634.1">
    <property type="nucleotide sequence ID" value="NZ_JBHUJB010000021.1"/>
</dbReference>
<evidence type="ECO:0000313" key="2">
    <source>
        <dbReference type="EMBL" id="MFD2158308.1"/>
    </source>
</evidence>
<keyword evidence="1" id="KW-1133">Transmembrane helix</keyword>
<organism evidence="2 3">
    <name type="scientific">Rubritalea tangerina</name>
    <dbReference type="NCBI Taxonomy" id="430798"/>
    <lineage>
        <taxon>Bacteria</taxon>
        <taxon>Pseudomonadati</taxon>
        <taxon>Verrucomicrobiota</taxon>
        <taxon>Verrucomicrobiia</taxon>
        <taxon>Verrucomicrobiales</taxon>
        <taxon>Rubritaleaceae</taxon>
        <taxon>Rubritalea</taxon>
    </lineage>
</organism>
<accession>A0ABW4Z8K0</accession>
<dbReference type="EMBL" id="JBHUJB010000021">
    <property type="protein sequence ID" value="MFD2158308.1"/>
    <property type="molecule type" value="Genomic_DNA"/>
</dbReference>
<sequence length="129" mass="14082">MNLAQTTSTPFALSDLLGELQMVALCVSMLFSLLFCIIAVTRCNYRFLVTPPILALSMSLLILGITFFNYGVSTYSMGKNHVGKDPSFYLMDMGAMQAGIGANLLSLAVTGGMIFLSYLVIQIRKYKMG</sequence>
<reference evidence="3" key="1">
    <citation type="journal article" date="2019" name="Int. J. Syst. Evol. Microbiol.">
        <title>The Global Catalogue of Microorganisms (GCM) 10K type strain sequencing project: providing services to taxonomists for standard genome sequencing and annotation.</title>
        <authorList>
            <consortium name="The Broad Institute Genomics Platform"/>
            <consortium name="The Broad Institute Genome Sequencing Center for Infectious Disease"/>
            <person name="Wu L."/>
            <person name="Ma J."/>
        </authorList>
    </citation>
    <scope>NUCLEOTIDE SEQUENCE [LARGE SCALE GENOMIC DNA]</scope>
    <source>
        <strain evidence="3">CCUG 57942</strain>
    </source>
</reference>
<name>A0ABW4Z8K0_9BACT</name>